<dbReference type="InterPro" id="IPR033954">
    <property type="entry name" value="DiS-bond_Isoase_DsbC/G"/>
</dbReference>
<dbReference type="AlphaFoldDB" id="A0A2Z6E5Q3"/>
<dbReference type="Gene3D" id="3.40.30.10">
    <property type="entry name" value="Glutaredoxin"/>
    <property type="match status" value="1"/>
</dbReference>
<dbReference type="RefSeq" id="WP_126538327.1">
    <property type="nucleotide sequence ID" value="NZ_AP018560.1"/>
</dbReference>
<gene>
    <name evidence="10" type="ORF">ALSL_1733</name>
</gene>
<dbReference type="InterPro" id="IPR018950">
    <property type="entry name" value="DiS-bond_isomerase_DsbC/G_N"/>
</dbReference>
<reference evidence="11" key="1">
    <citation type="submission" date="2018-04" db="EMBL/GenBank/DDBJ databases">
        <authorList>
            <person name="Watanabe M."/>
            <person name="Kojima H."/>
        </authorList>
    </citation>
    <scope>NUCLEOTIDE SEQUENCE [LARGE SCALE GENOMIC DNA]</scope>
    <source>
        <strain evidence="11">Dysh456</strain>
    </source>
</reference>
<feature type="domain" description="Disulphide bond isomerase DsbC/G N-terminal" evidence="8">
    <location>
        <begin position="28"/>
        <end position="92"/>
    </location>
</feature>
<comment type="function">
    <text evidence="7">Required for disulfide bond formation in some periplasmic proteins. Acts by transferring its disulfide bond to other proteins and is reduced in the process.</text>
</comment>
<dbReference type="SUPFAM" id="SSF54423">
    <property type="entry name" value="DsbC/DsbG N-terminal domain-like"/>
    <property type="match status" value="1"/>
</dbReference>
<keyword evidence="6 7" id="KW-0676">Redox-active center</keyword>
<dbReference type="Pfam" id="PF13098">
    <property type="entry name" value="Thioredoxin_2"/>
    <property type="match status" value="1"/>
</dbReference>
<evidence type="ECO:0000313" key="10">
    <source>
        <dbReference type="EMBL" id="BBD80383.1"/>
    </source>
</evidence>
<feature type="signal peptide" evidence="7">
    <location>
        <begin position="1"/>
        <end position="22"/>
    </location>
</feature>
<dbReference type="OrthoDB" id="12976at2"/>
<evidence type="ECO:0000256" key="7">
    <source>
        <dbReference type="RuleBase" id="RU364038"/>
    </source>
</evidence>
<evidence type="ECO:0000256" key="2">
    <source>
        <dbReference type="ARBA" id="ARBA00009813"/>
    </source>
</evidence>
<feature type="chain" id="PRO_5016191247" description="Thiol:disulfide interchange protein" evidence="7">
    <location>
        <begin position="23"/>
        <end position="252"/>
    </location>
</feature>
<dbReference type="PANTHER" id="PTHR35272:SF3">
    <property type="entry name" value="THIOL:DISULFIDE INTERCHANGE PROTEIN DSBC"/>
    <property type="match status" value="1"/>
</dbReference>
<sequence length="252" mass="26832">MLKRLWPALIAGGWALSGMAAAAGTDGEATAAVRKAVASLGPDVHIDVIAPAPLAGFYQVIAAGHLLYVSSDGKYMMNGNLIDLTARRNVSEDAWATFRKAELAKLPAGQGILFAPEHPRYTVTVFTDVNCEYCRVFHAHIDEYNRRGIAVNYLAWPREGITTTAGRETPTYAEMVAVWCAADRKAAFTAATQGHPSKPAHCDNPVKAQYELGERLGVDGTPAVIGPDGRMLGGFLPPDALLQALKESGQGG</sequence>
<name>A0A2Z6E5Q3_9GAMM</name>
<dbReference type="CDD" id="cd03020">
    <property type="entry name" value="DsbA_DsbC_DsbG"/>
    <property type="match status" value="1"/>
</dbReference>
<keyword evidence="11" id="KW-1185">Reference proteome</keyword>
<dbReference type="InterPro" id="IPR036249">
    <property type="entry name" value="Thioredoxin-like_sf"/>
</dbReference>
<keyword evidence="5" id="KW-1015">Disulfide bond</keyword>
<evidence type="ECO:0000259" key="8">
    <source>
        <dbReference type="Pfam" id="PF10411"/>
    </source>
</evidence>
<dbReference type="Proteomes" id="UP000270530">
    <property type="component" value="Chromosome"/>
</dbReference>
<organism evidence="10 11">
    <name type="scientific">Aerosticca soli</name>
    <dbReference type="NCBI Taxonomy" id="2010829"/>
    <lineage>
        <taxon>Bacteria</taxon>
        <taxon>Pseudomonadati</taxon>
        <taxon>Pseudomonadota</taxon>
        <taxon>Gammaproteobacteria</taxon>
        <taxon>Lysobacterales</taxon>
        <taxon>Rhodanobacteraceae</taxon>
        <taxon>Aerosticca</taxon>
    </lineage>
</organism>
<dbReference type="InterPro" id="IPR009094">
    <property type="entry name" value="DiS-bond_isomerase_DsbC/G_N_sf"/>
</dbReference>
<feature type="domain" description="Thioredoxin-like fold" evidence="9">
    <location>
        <begin position="118"/>
        <end position="245"/>
    </location>
</feature>
<proteinExistence type="inferred from homology"/>
<dbReference type="Pfam" id="PF10411">
    <property type="entry name" value="DsbC_N"/>
    <property type="match status" value="1"/>
</dbReference>
<accession>A0A2Z6E5Q3</accession>
<evidence type="ECO:0000256" key="4">
    <source>
        <dbReference type="ARBA" id="ARBA00022764"/>
    </source>
</evidence>
<dbReference type="Gene3D" id="3.10.450.70">
    <property type="entry name" value="Disulphide bond isomerase, DsbC/G, N-terminal"/>
    <property type="match status" value="1"/>
</dbReference>
<comment type="similarity">
    <text evidence="2 7">Belongs to the thioredoxin family. DsbC subfamily.</text>
</comment>
<evidence type="ECO:0000259" key="9">
    <source>
        <dbReference type="Pfam" id="PF13098"/>
    </source>
</evidence>
<dbReference type="KEGG" id="rbd:ALSL_1733"/>
<dbReference type="EMBL" id="AP018560">
    <property type="protein sequence ID" value="BBD80383.1"/>
    <property type="molecule type" value="Genomic_DNA"/>
</dbReference>
<evidence type="ECO:0000256" key="1">
    <source>
        <dbReference type="ARBA" id="ARBA00004418"/>
    </source>
</evidence>
<dbReference type="InterPro" id="IPR051470">
    <property type="entry name" value="Thiol:disulfide_interchange"/>
</dbReference>
<dbReference type="PANTHER" id="PTHR35272">
    <property type="entry name" value="THIOL:DISULFIDE INTERCHANGE PROTEIN DSBC-RELATED"/>
    <property type="match status" value="1"/>
</dbReference>
<keyword evidence="3 7" id="KW-0732">Signal</keyword>
<evidence type="ECO:0000313" key="11">
    <source>
        <dbReference type="Proteomes" id="UP000270530"/>
    </source>
</evidence>
<evidence type="ECO:0000256" key="3">
    <source>
        <dbReference type="ARBA" id="ARBA00022729"/>
    </source>
</evidence>
<keyword evidence="4 7" id="KW-0574">Periplasm</keyword>
<protein>
    <recommendedName>
        <fullName evidence="7">Thiol:disulfide interchange protein</fullName>
    </recommendedName>
</protein>
<evidence type="ECO:0000256" key="5">
    <source>
        <dbReference type="ARBA" id="ARBA00023157"/>
    </source>
</evidence>
<dbReference type="SUPFAM" id="SSF52833">
    <property type="entry name" value="Thioredoxin-like"/>
    <property type="match status" value="1"/>
</dbReference>
<dbReference type="InterPro" id="IPR012336">
    <property type="entry name" value="Thioredoxin-like_fold"/>
</dbReference>
<comment type="subcellular location">
    <subcellularLocation>
        <location evidence="1 7">Periplasm</location>
    </subcellularLocation>
</comment>
<dbReference type="GO" id="GO:0042597">
    <property type="term" value="C:periplasmic space"/>
    <property type="evidence" value="ECO:0007669"/>
    <property type="project" value="UniProtKB-SubCell"/>
</dbReference>
<reference evidence="11" key="2">
    <citation type="submission" date="2018-06" db="EMBL/GenBank/DDBJ databases">
        <title>Genome sequence of Rhodanobacteraceae bacterium strain Dysh456.</title>
        <authorList>
            <person name="Fukui M."/>
        </authorList>
    </citation>
    <scope>NUCLEOTIDE SEQUENCE [LARGE SCALE GENOMIC DNA]</scope>
    <source>
        <strain evidence="11">Dysh456</strain>
    </source>
</reference>
<evidence type="ECO:0000256" key="6">
    <source>
        <dbReference type="ARBA" id="ARBA00023284"/>
    </source>
</evidence>